<keyword evidence="1" id="KW-0812">Transmembrane</keyword>
<sequence length="89" mass="10569">MIKILVLTLIFVIISLVEVPGLVRQKKIKEVIVFFAFLIVGYILNLLYLLNIQITPTNKIIQSLLKPIEKFWGQLSRKVFYLDYFSFWY</sequence>
<keyword evidence="1" id="KW-1133">Transmembrane helix</keyword>
<dbReference type="OrthoDB" id="1730297at2"/>
<dbReference type="KEGG" id="tit:Thit_2045"/>
<reference evidence="2" key="1">
    <citation type="submission" date="2010-02" db="EMBL/GenBank/DDBJ databases">
        <title>Complete sequence of Thermoanaerobacter italicus Ab9.</title>
        <authorList>
            <consortium name="US DOE Joint Genome Institute"/>
            <person name="Lucas S."/>
            <person name="Copeland A."/>
            <person name="Lapidus A."/>
            <person name="Cheng J.-F."/>
            <person name="Bruce D."/>
            <person name="Goodwin L."/>
            <person name="Pitluck S."/>
            <person name="Chertkov O."/>
            <person name="Detter J.C."/>
            <person name="Han C."/>
            <person name="Tapia R."/>
            <person name="Land M."/>
            <person name="Hauser L."/>
            <person name="Kyrpides N."/>
            <person name="Mikhailova N."/>
            <person name="Hemme C.L."/>
            <person name="Woyke T."/>
        </authorList>
    </citation>
    <scope>NUCLEOTIDE SEQUENCE [LARGE SCALE GENOMIC DNA]</scope>
    <source>
        <strain evidence="2">Ab9</strain>
    </source>
</reference>
<proteinExistence type="predicted"/>
<dbReference type="eggNOG" id="ENOG50339SC">
    <property type="taxonomic scope" value="Bacteria"/>
</dbReference>
<dbReference type="AlphaFoldDB" id="D3T4Y5"/>
<evidence type="ECO:0000256" key="1">
    <source>
        <dbReference type="SAM" id="Phobius"/>
    </source>
</evidence>
<organism evidence="2 3">
    <name type="scientific">Thermoanaerobacter italicus (strain DSM 9252 / Ab9)</name>
    <dbReference type="NCBI Taxonomy" id="580331"/>
    <lineage>
        <taxon>Bacteria</taxon>
        <taxon>Bacillati</taxon>
        <taxon>Bacillota</taxon>
        <taxon>Clostridia</taxon>
        <taxon>Thermoanaerobacterales</taxon>
        <taxon>Thermoanaerobacteraceae</taxon>
        <taxon>Thermoanaerobacter</taxon>
    </lineage>
</organism>
<protein>
    <submittedName>
        <fullName evidence="2">Uncharacterized protein</fullName>
    </submittedName>
</protein>
<accession>D3T4Y5</accession>
<dbReference type="HOGENOM" id="CLU_194269_2_1_9"/>
<name>D3T4Y5_THEIA</name>
<gene>
    <name evidence="2" type="ordered locus">Thit_2045</name>
</gene>
<evidence type="ECO:0000313" key="3">
    <source>
        <dbReference type="Proteomes" id="UP000001552"/>
    </source>
</evidence>
<feature type="transmembrane region" description="Helical" evidence="1">
    <location>
        <begin position="31"/>
        <end position="50"/>
    </location>
</feature>
<dbReference type="EMBL" id="CP001936">
    <property type="protein sequence ID" value="ADD03278.1"/>
    <property type="molecule type" value="Genomic_DNA"/>
</dbReference>
<evidence type="ECO:0000313" key="2">
    <source>
        <dbReference type="EMBL" id="ADD03278.1"/>
    </source>
</evidence>
<dbReference type="RefSeq" id="WP_012995977.1">
    <property type="nucleotide sequence ID" value="NC_013921.1"/>
</dbReference>
<dbReference type="Proteomes" id="UP000001552">
    <property type="component" value="Chromosome"/>
</dbReference>
<keyword evidence="1" id="KW-0472">Membrane</keyword>
<keyword evidence="3" id="KW-1185">Reference proteome</keyword>